<name>A0A0A9CDW1_ARUDO</name>
<dbReference type="EMBL" id="GBRH01224119">
    <property type="protein sequence ID" value="JAD73776.1"/>
    <property type="molecule type" value="Transcribed_RNA"/>
</dbReference>
<evidence type="ECO:0000313" key="1">
    <source>
        <dbReference type="EMBL" id="JAD73776.1"/>
    </source>
</evidence>
<organism evidence="1">
    <name type="scientific">Arundo donax</name>
    <name type="common">Giant reed</name>
    <name type="synonym">Donax arundinaceus</name>
    <dbReference type="NCBI Taxonomy" id="35708"/>
    <lineage>
        <taxon>Eukaryota</taxon>
        <taxon>Viridiplantae</taxon>
        <taxon>Streptophyta</taxon>
        <taxon>Embryophyta</taxon>
        <taxon>Tracheophyta</taxon>
        <taxon>Spermatophyta</taxon>
        <taxon>Magnoliopsida</taxon>
        <taxon>Liliopsida</taxon>
        <taxon>Poales</taxon>
        <taxon>Poaceae</taxon>
        <taxon>PACMAD clade</taxon>
        <taxon>Arundinoideae</taxon>
        <taxon>Arundineae</taxon>
        <taxon>Arundo</taxon>
    </lineage>
</organism>
<proteinExistence type="predicted"/>
<reference evidence="1" key="2">
    <citation type="journal article" date="2015" name="Data Brief">
        <title>Shoot transcriptome of the giant reed, Arundo donax.</title>
        <authorList>
            <person name="Barrero R.A."/>
            <person name="Guerrero F.D."/>
            <person name="Moolhuijzen P."/>
            <person name="Goolsby J.A."/>
            <person name="Tidwell J."/>
            <person name="Bellgard S.E."/>
            <person name="Bellgard M.I."/>
        </authorList>
    </citation>
    <scope>NUCLEOTIDE SEQUENCE</scope>
    <source>
        <tissue evidence="1">Shoot tissue taken approximately 20 cm above the soil surface</tissue>
    </source>
</reference>
<sequence>MFPHNVITYMIRATATMSFYAAFIANNQGRGSNSAFF</sequence>
<accession>A0A0A9CDW1</accession>
<reference evidence="1" key="1">
    <citation type="submission" date="2014-09" db="EMBL/GenBank/DDBJ databases">
        <authorList>
            <person name="Magalhaes I.L.F."/>
            <person name="Oliveira U."/>
            <person name="Santos F.R."/>
            <person name="Vidigal T.H.D.A."/>
            <person name="Brescovit A.D."/>
            <person name="Santos A.J."/>
        </authorList>
    </citation>
    <scope>NUCLEOTIDE SEQUENCE</scope>
    <source>
        <tissue evidence="1">Shoot tissue taken approximately 20 cm above the soil surface</tissue>
    </source>
</reference>
<protein>
    <submittedName>
        <fullName evidence="1">Uncharacterized protein</fullName>
    </submittedName>
</protein>
<dbReference type="AlphaFoldDB" id="A0A0A9CDW1"/>